<evidence type="ECO:0000256" key="7">
    <source>
        <dbReference type="ARBA" id="ARBA00022827"/>
    </source>
</evidence>
<keyword evidence="6" id="KW-0285">Flavoprotein</keyword>
<dbReference type="Proteomes" id="UP001637996">
    <property type="component" value="Unassembled WGS sequence"/>
</dbReference>
<dbReference type="InterPro" id="IPR036188">
    <property type="entry name" value="FAD/NAD-bd_sf"/>
</dbReference>
<feature type="compositionally biased region" description="Acidic residues" evidence="10">
    <location>
        <begin position="37"/>
        <end position="72"/>
    </location>
</feature>
<dbReference type="EMBL" id="JBGMEI010000002">
    <property type="protein sequence ID" value="MFO3664931.1"/>
    <property type="molecule type" value="Genomic_DNA"/>
</dbReference>
<dbReference type="SUPFAM" id="SSF56425">
    <property type="entry name" value="Succinate dehydrogenase/fumarate reductase flavoprotein, catalytic domain"/>
    <property type="match status" value="1"/>
</dbReference>
<evidence type="ECO:0000256" key="1">
    <source>
        <dbReference type="ARBA" id="ARBA00001917"/>
    </source>
</evidence>
<evidence type="ECO:0000313" key="13">
    <source>
        <dbReference type="EMBL" id="MFO3664931.1"/>
    </source>
</evidence>
<evidence type="ECO:0000256" key="6">
    <source>
        <dbReference type="ARBA" id="ARBA00022630"/>
    </source>
</evidence>
<keyword evidence="7" id="KW-0274">FAD</keyword>
<evidence type="ECO:0000256" key="3">
    <source>
        <dbReference type="ARBA" id="ARBA00008040"/>
    </source>
</evidence>
<dbReference type="PANTHER" id="PTHR43400">
    <property type="entry name" value="FUMARATE REDUCTASE"/>
    <property type="match status" value="1"/>
</dbReference>
<dbReference type="SUPFAM" id="SSF51905">
    <property type="entry name" value="FAD/NAD(P)-binding domain"/>
    <property type="match status" value="1"/>
</dbReference>
<feature type="domain" description="FMN-binding" evidence="12">
    <location>
        <begin position="95"/>
        <end position="169"/>
    </location>
</feature>
<proteinExistence type="inferred from homology"/>
<dbReference type="PANTHER" id="PTHR43400:SF7">
    <property type="entry name" value="FAD-DEPENDENT OXIDOREDUCTASE 2 FAD BINDING DOMAIN-CONTAINING PROTEIN"/>
    <property type="match status" value="1"/>
</dbReference>
<comment type="catalytic activity">
    <reaction evidence="9">
        <text>dihydrourocanate + A = urocanate + AH2</text>
        <dbReference type="Rhea" id="RHEA:36059"/>
        <dbReference type="ChEBI" id="CHEBI:13193"/>
        <dbReference type="ChEBI" id="CHEBI:17499"/>
        <dbReference type="ChEBI" id="CHEBI:27247"/>
        <dbReference type="ChEBI" id="CHEBI:72991"/>
        <dbReference type="EC" id="1.3.99.33"/>
    </reaction>
</comment>
<feature type="signal peptide" evidence="11">
    <location>
        <begin position="1"/>
        <end position="23"/>
    </location>
</feature>
<evidence type="ECO:0000256" key="4">
    <source>
        <dbReference type="ARBA" id="ARBA00013137"/>
    </source>
</evidence>
<protein>
    <recommendedName>
        <fullName evidence="5">Urocanate reductase</fullName>
        <ecNumber evidence="4">1.3.99.33</ecNumber>
    </recommendedName>
</protein>
<comment type="cofactor">
    <cofactor evidence="2">
        <name>FAD</name>
        <dbReference type="ChEBI" id="CHEBI:57692"/>
    </cofactor>
</comment>
<keyword evidence="11" id="KW-0732">Signal</keyword>
<keyword evidence="14" id="KW-1185">Reference proteome</keyword>
<evidence type="ECO:0000256" key="11">
    <source>
        <dbReference type="SAM" id="SignalP"/>
    </source>
</evidence>
<evidence type="ECO:0000259" key="12">
    <source>
        <dbReference type="SMART" id="SM00900"/>
    </source>
</evidence>
<evidence type="ECO:0000313" key="14">
    <source>
        <dbReference type="Proteomes" id="UP001637996"/>
    </source>
</evidence>
<dbReference type="Pfam" id="PF04205">
    <property type="entry name" value="FMN_bind"/>
    <property type="match status" value="1"/>
</dbReference>
<evidence type="ECO:0000256" key="5">
    <source>
        <dbReference type="ARBA" id="ARBA00015872"/>
    </source>
</evidence>
<gene>
    <name evidence="13" type="ORF">ACCQ41_01495</name>
</gene>
<dbReference type="Pfam" id="PF00890">
    <property type="entry name" value="FAD_binding_2"/>
    <property type="match status" value="1"/>
</dbReference>
<reference evidence="13 14" key="1">
    <citation type="journal article" date="2025" name="Anaerobe">
        <title>Description of Anaerococcus kampingiae sp. nov., Anaerococcus groningensis sp. nov., Anaerococcus martiniensis sp. nov., and Anaerococcus cruorum sp. nov., isolated from human clinical specimens.</title>
        <authorList>
            <person name="Boiten K.E."/>
            <person name="Meijer J."/>
            <person name="van Wezel E.M."/>
            <person name="Veloo A.C.M."/>
        </authorList>
    </citation>
    <scope>NUCLEOTIDE SEQUENCE [LARGE SCALE GENOMIC DNA]</scope>
    <source>
        <strain evidence="13 14">ENR0831</strain>
    </source>
</reference>
<comment type="similarity">
    <text evidence="3">Belongs to the FAD-dependent oxidoreductase 2 family. FRD/SDH subfamily.</text>
</comment>
<keyword evidence="8" id="KW-0560">Oxidoreductase</keyword>
<evidence type="ECO:0000256" key="10">
    <source>
        <dbReference type="SAM" id="MobiDB-lite"/>
    </source>
</evidence>
<organism evidence="13 14">
    <name type="scientific">Anaerococcus martiniensis</name>
    <dbReference type="NCBI Taxonomy" id="3115615"/>
    <lineage>
        <taxon>Bacteria</taxon>
        <taxon>Bacillati</taxon>
        <taxon>Bacillota</taxon>
        <taxon>Tissierellia</taxon>
        <taxon>Tissierellales</taxon>
        <taxon>Peptoniphilaceae</taxon>
        <taxon>Anaerococcus</taxon>
    </lineage>
</organism>
<name>A0ABW9M6C2_9FIRM</name>
<dbReference type="PRINTS" id="PR00368">
    <property type="entry name" value="FADPNR"/>
</dbReference>
<dbReference type="EC" id="1.3.99.33" evidence="4"/>
<evidence type="ECO:0000256" key="9">
    <source>
        <dbReference type="ARBA" id="ARBA00049922"/>
    </source>
</evidence>
<dbReference type="PRINTS" id="PR00411">
    <property type="entry name" value="PNDRDTASEI"/>
</dbReference>
<dbReference type="InterPro" id="IPR050315">
    <property type="entry name" value="FAD-oxidoreductase_2"/>
</dbReference>
<accession>A0ABW9M6C2</accession>
<comment type="caution">
    <text evidence="13">The sequence shown here is derived from an EMBL/GenBank/DDBJ whole genome shotgun (WGS) entry which is preliminary data.</text>
</comment>
<dbReference type="Gene3D" id="3.50.50.60">
    <property type="entry name" value="FAD/NAD(P)-binding domain"/>
    <property type="match status" value="1"/>
</dbReference>
<feature type="chain" id="PRO_5046284488" description="Urocanate reductase" evidence="11">
    <location>
        <begin position="24"/>
        <end position="624"/>
    </location>
</feature>
<dbReference type="SMART" id="SM00900">
    <property type="entry name" value="FMN_bind"/>
    <property type="match status" value="1"/>
</dbReference>
<dbReference type="InterPro" id="IPR007329">
    <property type="entry name" value="FMN-bd"/>
</dbReference>
<sequence length="624" mass="68322">MKINQLKSIVLALSLSLVFTACDNNTTTTEPAKETEQSAEAENTNEADSTTSDENDVEDVEKESEEDEENEKEDEKESQSDSSLKDGTYQASANGYDRELNLEVTIADGKISDIELLENHESDAVINRAFPIIKERIIEANSPDVDSVSAATYSTTAIKQATLAALEEAGLEKDSIKVTNSTGYEEDRELTEAEDKTTDLLVIGGGPAGLSSAIQAKQDGVENVTVIEKMDILSGNGKFDMNFFDMANSEAMKANNNEVTKEEYKEKFAEKSWDSEERIDAMTEGAFEVDSWLRDQGIELDYNFGEEGSMNHMAKEDEYAGDYLQTKLEETANELGIEILPGTKATDLLIEEGKAMGAVVEDKENTYKINATSTAIATGGFANNPELLAEYIPGAEEIPTSNQIGATGDFVEIAKNHNIKLGDMEKPSVFPKILDPRRDLTGAFDSNFIFVNENGERFIDETSGGVEYGQEMMKNRPVYYIFDETARDAFYRLTSQVEKGYIDEYDSVDALAEAIGCESETLNETIDTYNKAVKGEADDPFREEAAEAEINKDGKLYCVKVTPALHMTKGGIVANEKAQVLDNEDNVIEGLYAAGEVTDTSGAYSSAVIFGRISGKSAAENINK</sequence>
<comment type="cofactor">
    <cofactor evidence="1">
        <name>FMN</name>
        <dbReference type="ChEBI" id="CHEBI:58210"/>
    </cofactor>
</comment>
<dbReference type="Gene3D" id="3.90.1010.20">
    <property type="match status" value="1"/>
</dbReference>
<dbReference type="RefSeq" id="WP_410030680.1">
    <property type="nucleotide sequence ID" value="NZ_JBGMEI010000002.1"/>
</dbReference>
<dbReference type="InterPro" id="IPR003953">
    <property type="entry name" value="FAD-dep_OxRdtase_2_FAD-bd"/>
</dbReference>
<dbReference type="PROSITE" id="PS51257">
    <property type="entry name" value="PROKAR_LIPOPROTEIN"/>
    <property type="match status" value="1"/>
</dbReference>
<dbReference type="InterPro" id="IPR027477">
    <property type="entry name" value="Succ_DH/fumarate_Rdtase_cat_sf"/>
</dbReference>
<dbReference type="Gene3D" id="3.90.700.10">
    <property type="entry name" value="Succinate dehydrogenase/fumarate reductase flavoprotein, catalytic domain"/>
    <property type="match status" value="1"/>
</dbReference>
<evidence type="ECO:0000256" key="2">
    <source>
        <dbReference type="ARBA" id="ARBA00001974"/>
    </source>
</evidence>
<feature type="region of interest" description="Disordered" evidence="10">
    <location>
        <begin position="25"/>
        <end position="92"/>
    </location>
</feature>
<evidence type="ECO:0000256" key="8">
    <source>
        <dbReference type="ARBA" id="ARBA00023002"/>
    </source>
</evidence>